<sequence length="158" mass="17069">MTNAELMVEARTIGLVDIPQRRTELALQILLANSEATGIAIGAGILDVHDKGYGFLRPPGGASSDDDIYVPNGLLRKSGMRQGDFIVGPVRLVNGRDIEFARRRPRFEQLTVGHPDKQLTLETAPNKLNSRVIDIIAPIGKGQRALIVAPPKAGKTVI</sequence>
<dbReference type="PROSITE" id="PS51856">
    <property type="entry name" value="RHO_RNA_BD"/>
    <property type="match status" value="1"/>
</dbReference>
<gene>
    <name evidence="2" type="ORF">GBAR_LOCUS10171</name>
</gene>
<dbReference type="GO" id="GO:0003723">
    <property type="term" value="F:RNA binding"/>
    <property type="evidence" value="ECO:0007669"/>
    <property type="project" value="InterPro"/>
</dbReference>
<dbReference type="GO" id="GO:0005524">
    <property type="term" value="F:ATP binding"/>
    <property type="evidence" value="ECO:0007669"/>
    <property type="project" value="InterPro"/>
</dbReference>
<dbReference type="GO" id="GO:0006353">
    <property type="term" value="P:DNA-templated transcription termination"/>
    <property type="evidence" value="ECO:0007669"/>
    <property type="project" value="InterPro"/>
</dbReference>
<accession>A0AA35WJZ8</accession>
<dbReference type="SUPFAM" id="SSF50249">
    <property type="entry name" value="Nucleic acid-binding proteins"/>
    <property type="match status" value="1"/>
</dbReference>
<dbReference type="SUPFAM" id="SSF52540">
    <property type="entry name" value="P-loop containing nucleoside triphosphate hydrolases"/>
    <property type="match status" value="1"/>
</dbReference>
<evidence type="ECO:0000313" key="2">
    <source>
        <dbReference type="EMBL" id="CAI8016602.1"/>
    </source>
</evidence>
<dbReference type="PANTHER" id="PTHR46425:SF1">
    <property type="entry name" value="TRANSCRIPTION TERMINATION FACTOR RHO"/>
    <property type="match status" value="1"/>
</dbReference>
<dbReference type="InterPro" id="IPR027417">
    <property type="entry name" value="P-loop_NTPase"/>
</dbReference>
<name>A0AA35WJZ8_GEOBA</name>
<dbReference type="Proteomes" id="UP001174909">
    <property type="component" value="Unassembled WGS sequence"/>
</dbReference>
<evidence type="ECO:0000313" key="3">
    <source>
        <dbReference type="Proteomes" id="UP001174909"/>
    </source>
</evidence>
<dbReference type="InterPro" id="IPR011113">
    <property type="entry name" value="Rho_RNA-bd"/>
</dbReference>
<dbReference type="InterPro" id="IPR004665">
    <property type="entry name" value="Term_rho"/>
</dbReference>
<dbReference type="Gene3D" id="2.40.50.140">
    <property type="entry name" value="Nucleic acid-binding proteins"/>
    <property type="match status" value="1"/>
</dbReference>
<organism evidence="2 3">
    <name type="scientific">Geodia barretti</name>
    <name type="common">Barrett's horny sponge</name>
    <dbReference type="NCBI Taxonomy" id="519541"/>
    <lineage>
        <taxon>Eukaryota</taxon>
        <taxon>Metazoa</taxon>
        <taxon>Porifera</taxon>
        <taxon>Demospongiae</taxon>
        <taxon>Heteroscleromorpha</taxon>
        <taxon>Tetractinellida</taxon>
        <taxon>Astrophorina</taxon>
        <taxon>Geodiidae</taxon>
        <taxon>Geodia</taxon>
    </lineage>
</organism>
<dbReference type="Gene3D" id="3.40.50.300">
    <property type="entry name" value="P-loop containing nucleotide triphosphate hydrolases"/>
    <property type="match status" value="1"/>
</dbReference>
<feature type="domain" description="Rho RNA-BD" evidence="1">
    <location>
        <begin position="39"/>
        <end position="105"/>
    </location>
</feature>
<protein>
    <submittedName>
        <fullName evidence="2">Transcription termination factor Rho</fullName>
    </submittedName>
</protein>
<proteinExistence type="predicted"/>
<dbReference type="InterPro" id="IPR012340">
    <property type="entry name" value="NA-bd_OB-fold"/>
</dbReference>
<keyword evidence="3" id="KW-1185">Reference proteome</keyword>
<dbReference type="PANTHER" id="PTHR46425">
    <property type="entry name" value="TRANSCRIPTION TERMINATION FACTOR RHO"/>
    <property type="match status" value="1"/>
</dbReference>
<comment type="caution">
    <text evidence="2">The sequence shown here is derived from an EMBL/GenBank/DDBJ whole genome shotgun (WGS) entry which is preliminary data.</text>
</comment>
<dbReference type="EMBL" id="CASHTH010001543">
    <property type="protein sequence ID" value="CAI8016602.1"/>
    <property type="molecule type" value="Genomic_DNA"/>
</dbReference>
<dbReference type="AlphaFoldDB" id="A0AA35WJZ8"/>
<dbReference type="GO" id="GO:0008186">
    <property type="term" value="F:ATP-dependent activity, acting on RNA"/>
    <property type="evidence" value="ECO:0007669"/>
    <property type="project" value="InterPro"/>
</dbReference>
<evidence type="ECO:0000259" key="1">
    <source>
        <dbReference type="PROSITE" id="PS51856"/>
    </source>
</evidence>
<dbReference type="Pfam" id="PF07497">
    <property type="entry name" value="Rho_RNA_bind"/>
    <property type="match status" value="1"/>
</dbReference>
<reference evidence="2" key="1">
    <citation type="submission" date="2023-03" db="EMBL/GenBank/DDBJ databases">
        <authorList>
            <person name="Steffen K."/>
            <person name="Cardenas P."/>
        </authorList>
    </citation>
    <scope>NUCLEOTIDE SEQUENCE</scope>
</reference>